<dbReference type="Proteomes" id="UP000321570">
    <property type="component" value="Unassembled WGS sequence"/>
</dbReference>
<evidence type="ECO:0000256" key="1">
    <source>
        <dbReference type="SAM" id="Phobius"/>
    </source>
</evidence>
<keyword evidence="1" id="KW-0472">Membrane</keyword>
<feature type="transmembrane region" description="Helical" evidence="1">
    <location>
        <begin position="32"/>
        <end position="53"/>
    </location>
</feature>
<name>A0A564YIN4_HYMDI</name>
<evidence type="ECO:0000313" key="2">
    <source>
        <dbReference type="EMBL" id="VUZ47132.1"/>
    </source>
</evidence>
<dbReference type="AlphaFoldDB" id="A0A564YIN4"/>
<gene>
    <name evidence="2" type="ORF">WMSIL1_LOCUS6531</name>
</gene>
<evidence type="ECO:0000313" key="3">
    <source>
        <dbReference type="Proteomes" id="UP000321570"/>
    </source>
</evidence>
<sequence>MDMTPCKIYTFIQGIRGTYIHTKKHQYIKTAYFFEAVFLSVFLVAGFLALTALDVLEAAGFFSTFLAGDFLGLAADAAFLGLDATLGFFGVAGFLETFSTLVGFFGFTESDFSTLAASLKDPLAPVPLTRTILPEAAAETRTLRTLTSATLSSIL</sequence>
<keyword evidence="1" id="KW-1133">Transmembrane helix</keyword>
<dbReference type="EMBL" id="CABIJS010000222">
    <property type="protein sequence ID" value="VUZ47132.1"/>
    <property type="molecule type" value="Genomic_DNA"/>
</dbReference>
<keyword evidence="1" id="KW-0812">Transmembrane</keyword>
<accession>A0A564YIN4</accession>
<reference evidence="2 3" key="1">
    <citation type="submission" date="2019-07" db="EMBL/GenBank/DDBJ databases">
        <authorList>
            <person name="Jastrzebski P J."/>
            <person name="Paukszto L."/>
            <person name="Jastrzebski P J."/>
        </authorList>
    </citation>
    <scope>NUCLEOTIDE SEQUENCE [LARGE SCALE GENOMIC DNA]</scope>
    <source>
        <strain evidence="2 3">WMS-il1</strain>
    </source>
</reference>
<keyword evidence="3" id="KW-1185">Reference proteome</keyword>
<protein>
    <submittedName>
        <fullName evidence="2">Uncharacterized protein</fullName>
    </submittedName>
</protein>
<proteinExistence type="predicted"/>
<organism evidence="2 3">
    <name type="scientific">Hymenolepis diminuta</name>
    <name type="common">Rat tapeworm</name>
    <dbReference type="NCBI Taxonomy" id="6216"/>
    <lineage>
        <taxon>Eukaryota</taxon>
        <taxon>Metazoa</taxon>
        <taxon>Spiralia</taxon>
        <taxon>Lophotrochozoa</taxon>
        <taxon>Platyhelminthes</taxon>
        <taxon>Cestoda</taxon>
        <taxon>Eucestoda</taxon>
        <taxon>Cyclophyllidea</taxon>
        <taxon>Hymenolepididae</taxon>
        <taxon>Hymenolepis</taxon>
    </lineage>
</organism>